<comment type="caution">
    <text evidence="12">The sequence shown here is derived from an EMBL/GenBank/DDBJ whole genome shotgun (WGS) entry which is preliminary data.</text>
</comment>
<sequence length="885" mass="100439">MRFKPIKALLRKGSILLVLALIFYAAFRAYENGHQQSQQQHCLTVSEVEKVKSQGISLFADRIKSTDDVSISQNLFEYLSSQLLDTPYPGANNYTEYVVAKSRLKPIVGVEPLRPDFGAVVNDVTSFRYPITIRPCQNTQQNTTSLFVAVISAVNYFDKRNVIRETWLNHLHQMLMYSNFGTSMTLVGFAFIVGLTENDEIQKRIEAESAAHGDIIQVDMNDVYYNLTQKVVGLVNWMNRHCSQVDFILKVDDDVYVNVRNLVTVITSLQPSEQSVYGTAADGIVRREGRFGIALEDWPWSHYPVYSMGASVLIPGCVLGSLLAASQTIPYFPFEDTYLIGLCAAKAGIRVRLSDRLTTIIDDIEVASIMSFPQTVRYSTLVRLVFPLVLVSLLVTIFTLVVLDLVFTISQGLNEPSSRGHQYEPRERQINEEHSSSIETFILENRAALKDSSVMMSGEEKDSSSQQIRDNIIIRDKINELKGHQQQHHQFPGIQQKPENVTLDREFFNYLAGHLRDTPYPGIETYVKYSVARMGLTPLVNVEPLIPAFGPVINDVLSFKYPISVPPCREHVSSMTNRTIFVAVISATGNFDKRNIIRQTWKNHLHQHNTENDDGQRKDAALVGIAGFAFVLGRTDDKIKQKKIEEEAKIYGDIIQIGMRDFYRNLSLKGIALLNWVNRHCAGKIDFFVKVDDDVYVNVRNLAHFVQSRHQQQSGRSIFGVGKPRFGWPDRDDKWVMSFEEWPWNQYPSYILGAIVLISGNSILPLLAACQTTPIMAMEDVYFYGICTEKAGIENHYSTGPTRSLIDSILRAPTTYEVHMWIAWRVDFHDFAKFQQTMNSSHRVVDRFYCKSVSDASTSENTHGEDTASVDYTKPINHFKFITVT</sequence>
<comment type="subcellular location">
    <subcellularLocation>
        <location evidence="1">Golgi apparatus membrane</location>
        <topology evidence="1">Single-pass type II membrane protein</topology>
    </subcellularLocation>
</comment>
<evidence type="ECO:0000256" key="2">
    <source>
        <dbReference type="ARBA" id="ARBA00008661"/>
    </source>
</evidence>
<name>A0A8J2RIX5_9CRUS</name>
<evidence type="ECO:0000256" key="4">
    <source>
        <dbReference type="ARBA" id="ARBA00022679"/>
    </source>
</evidence>
<evidence type="ECO:0000256" key="9">
    <source>
        <dbReference type="ARBA" id="ARBA00023136"/>
    </source>
</evidence>
<proteinExistence type="inferred from homology"/>
<dbReference type="EMBL" id="CAKKLH010000112">
    <property type="protein sequence ID" value="CAH0103432.1"/>
    <property type="molecule type" value="Genomic_DNA"/>
</dbReference>
<keyword evidence="4" id="KW-0808">Transferase</keyword>
<keyword evidence="13" id="KW-1185">Reference proteome</keyword>
<feature type="transmembrane region" description="Helical" evidence="11">
    <location>
        <begin position="174"/>
        <end position="195"/>
    </location>
</feature>
<dbReference type="OrthoDB" id="2139606at2759"/>
<dbReference type="PANTHER" id="PTHR11214:SF334">
    <property type="entry name" value="HEXOSYLTRANSFERASE"/>
    <property type="match status" value="1"/>
</dbReference>
<evidence type="ECO:0000256" key="10">
    <source>
        <dbReference type="ARBA" id="ARBA00023180"/>
    </source>
</evidence>
<comment type="similarity">
    <text evidence="2">Belongs to the glycosyltransferase 31 family.</text>
</comment>
<evidence type="ECO:0000256" key="11">
    <source>
        <dbReference type="SAM" id="Phobius"/>
    </source>
</evidence>
<protein>
    <submittedName>
        <fullName evidence="12">Uncharacterized protein</fullName>
    </submittedName>
</protein>
<organism evidence="12 13">
    <name type="scientific">Daphnia galeata</name>
    <dbReference type="NCBI Taxonomy" id="27404"/>
    <lineage>
        <taxon>Eukaryota</taxon>
        <taxon>Metazoa</taxon>
        <taxon>Ecdysozoa</taxon>
        <taxon>Arthropoda</taxon>
        <taxon>Crustacea</taxon>
        <taxon>Branchiopoda</taxon>
        <taxon>Diplostraca</taxon>
        <taxon>Cladocera</taxon>
        <taxon>Anomopoda</taxon>
        <taxon>Daphniidae</taxon>
        <taxon>Daphnia</taxon>
    </lineage>
</organism>
<evidence type="ECO:0000256" key="1">
    <source>
        <dbReference type="ARBA" id="ARBA00004323"/>
    </source>
</evidence>
<evidence type="ECO:0000256" key="5">
    <source>
        <dbReference type="ARBA" id="ARBA00022692"/>
    </source>
</evidence>
<dbReference type="Proteomes" id="UP000789390">
    <property type="component" value="Unassembled WGS sequence"/>
</dbReference>
<reference evidence="12" key="1">
    <citation type="submission" date="2021-11" db="EMBL/GenBank/DDBJ databases">
        <authorList>
            <person name="Schell T."/>
        </authorList>
    </citation>
    <scope>NUCLEOTIDE SEQUENCE</scope>
    <source>
        <strain evidence="12">M5</strain>
    </source>
</reference>
<dbReference type="FunFam" id="3.90.550.50:FF:000001">
    <property type="entry name" value="Hexosyltransferase"/>
    <property type="match status" value="1"/>
</dbReference>
<dbReference type="Gene3D" id="3.90.550.50">
    <property type="match status" value="2"/>
</dbReference>
<keyword evidence="9 11" id="KW-0472">Membrane</keyword>
<dbReference type="PANTHER" id="PTHR11214">
    <property type="entry name" value="BETA-1,3-N-ACETYLGLUCOSAMINYLTRANSFERASE"/>
    <property type="match status" value="1"/>
</dbReference>
<dbReference type="GO" id="GO:0006493">
    <property type="term" value="P:protein O-linked glycosylation"/>
    <property type="evidence" value="ECO:0007669"/>
    <property type="project" value="TreeGrafter"/>
</dbReference>
<evidence type="ECO:0000256" key="8">
    <source>
        <dbReference type="ARBA" id="ARBA00023034"/>
    </source>
</evidence>
<evidence type="ECO:0000256" key="7">
    <source>
        <dbReference type="ARBA" id="ARBA00022989"/>
    </source>
</evidence>
<dbReference type="Pfam" id="PF01762">
    <property type="entry name" value="Galactosyl_T"/>
    <property type="match status" value="2"/>
</dbReference>
<keyword evidence="5 11" id="KW-0812">Transmembrane</keyword>
<dbReference type="FunFam" id="3.90.550.50:FF:000123">
    <property type="entry name" value="Hexosyltransferase"/>
    <property type="match status" value="1"/>
</dbReference>
<feature type="transmembrane region" description="Helical" evidence="11">
    <location>
        <begin position="384"/>
        <end position="409"/>
    </location>
</feature>
<gene>
    <name evidence="12" type="ORF">DGAL_LOCUS6006</name>
</gene>
<evidence type="ECO:0000256" key="3">
    <source>
        <dbReference type="ARBA" id="ARBA00022676"/>
    </source>
</evidence>
<evidence type="ECO:0000313" key="12">
    <source>
        <dbReference type="EMBL" id="CAH0103432.1"/>
    </source>
</evidence>
<keyword evidence="3" id="KW-0328">Glycosyltransferase</keyword>
<keyword evidence="6" id="KW-0735">Signal-anchor</keyword>
<evidence type="ECO:0000256" key="6">
    <source>
        <dbReference type="ARBA" id="ARBA00022968"/>
    </source>
</evidence>
<dbReference type="InterPro" id="IPR002659">
    <property type="entry name" value="Glyco_trans_31"/>
</dbReference>
<keyword evidence="8" id="KW-0333">Golgi apparatus</keyword>
<dbReference type="AlphaFoldDB" id="A0A8J2RIX5"/>
<accession>A0A8J2RIX5</accession>
<evidence type="ECO:0000313" key="13">
    <source>
        <dbReference type="Proteomes" id="UP000789390"/>
    </source>
</evidence>
<keyword evidence="7 11" id="KW-1133">Transmembrane helix</keyword>
<dbReference type="GO" id="GO:0000139">
    <property type="term" value="C:Golgi membrane"/>
    <property type="evidence" value="ECO:0007669"/>
    <property type="project" value="UniProtKB-SubCell"/>
</dbReference>
<dbReference type="GO" id="GO:0016758">
    <property type="term" value="F:hexosyltransferase activity"/>
    <property type="evidence" value="ECO:0007669"/>
    <property type="project" value="InterPro"/>
</dbReference>
<keyword evidence="10" id="KW-0325">Glycoprotein</keyword>